<name>A0A3P7MQ34_DIBLA</name>
<reference evidence="1 2" key="1">
    <citation type="submission" date="2018-11" db="EMBL/GenBank/DDBJ databases">
        <authorList>
            <consortium name="Pathogen Informatics"/>
        </authorList>
    </citation>
    <scope>NUCLEOTIDE SEQUENCE [LARGE SCALE GENOMIC DNA]</scope>
</reference>
<dbReference type="EMBL" id="UYRU01074489">
    <property type="protein sequence ID" value="VDN24678.1"/>
    <property type="molecule type" value="Genomic_DNA"/>
</dbReference>
<gene>
    <name evidence="1" type="ORF">DILT_LOCUS14483</name>
</gene>
<keyword evidence="2" id="KW-1185">Reference proteome</keyword>
<organism evidence="1 2">
    <name type="scientific">Dibothriocephalus latus</name>
    <name type="common">Fish tapeworm</name>
    <name type="synonym">Diphyllobothrium latum</name>
    <dbReference type="NCBI Taxonomy" id="60516"/>
    <lineage>
        <taxon>Eukaryota</taxon>
        <taxon>Metazoa</taxon>
        <taxon>Spiralia</taxon>
        <taxon>Lophotrochozoa</taxon>
        <taxon>Platyhelminthes</taxon>
        <taxon>Cestoda</taxon>
        <taxon>Eucestoda</taxon>
        <taxon>Diphyllobothriidea</taxon>
        <taxon>Diphyllobothriidae</taxon>
        <taxon>Dibothriocephalus</taxon>
    </lineage>
</organism>
<sequence>MSDQGSHGGASFFESSTTLLLISPKFAGAPSESACELAGDVFSQKTDQTDLATTIGLLAGVGIPSGSIGVPPDRTLLAFWPKALERLKALLQLQQHLQRLVTFVLEKAGHSHLFVPNEGMTVLFSFQLIRSMW</sequence>
<protein>
    <submittedName>
        <fullName evidence="1">Uncharacterized protein</fullName>
    </submittedName>
</protein>
<dbReference type="Proteomes" id="UP000281553">
    <property type="component" value="Unassembled WGS sequence"/>
</dbReference>
<accession>A0A3P7MQ34</accession>
<dbReference type="OrthoDB" id="272139at2759"/>
<proteinExistence type="predicted"/>
<dbReference type="AlphaFoldDB" id="A0A3P7MQ34"/>
<evidence type="ECO:0000313" key="1">
    <source>
        <dbReference type="EMBL" id="VDN24678.1"/>
    </source>
</evidence>
<evidence type="ECO:0000313" key="2">
    <source>
        <dbReference type="Proteomes" id="UP000281553"/>
    </source>
</evidence>